<evidence type="ECO:0000256" key="6">
    <source>
        <dbReference type="ARBA" id="ARBA00038449"/>
    </source>
</evidence>
<evidence type="ECO:0000313" key="11">
    <source>
        <dbReference type="WBParaSite" id="SMRG1_54980.1"/>
    </source>
</evidence>
<dbReference type="PROSITE" id="PS00027">
    <property type="entry name" value="HOMEOBOX_1"/>
    <property type="match status" value="1"/>
</dbReference>
<protein>
    <recommendedName>
        <fullName evidence="9">Homeobox domain-containing protein</fullName>
    </recommendedName>
</protein>
<dbReference type="GO" id="GO:0000978">
    <property type="term" value="F:RNA polymerase II cis-regulatory region sequence-specific DNA binding"/>
    <property type="evidence" value="ECO:0007669"/>
    <property type="project" value="TreeGrafter"/>
</dbReference>
<keyword evidence="2" id="KW-0217">Developmental protein</keyword>
<dbReference type="InterPro" id="IPR017970">
    <property type="entry name" value="Homeobox_CS"/>
</dbReference>
<dbReference type="GO" id="GO:0005634">
    <property type="term" value="C:nucleus"/>
    <property type="evidence" value="ECO:0007669"/>
    <property type="project" value="UniProtKB-SubCell"/>
</dbReference>
<evidence type="ECO:0000256" key="8">
    <source>
        <dbReference type="RuleBase" id="RU000682"/>
    </source>
</evidence>
<dbReference type="InterPro" id="IPR001356">
    <property type="entry name" value="HD"/>
</dbReference>
<accession>A0AA84ZZ70</accession>
<feature type="domain" description="Homeobox" evidence="9">
    <location>
        <begin position="286"/>
        <end position="346"/>
    </location>
</feature>
<evidence type="ECO:0000256" key="7">
    <source>
        <dbReference type="PROSITE-ProRule" id="PRU00108"/>
    </source>
</evidence>
<keyword evidence="3 7" id="KW-0238">DNA-binding</keyword>
<dbReference type="AlphaFoldDB" id="A0AA84ZZ70"/>
<feature type="DNA-binding region" description="Homeobox" evidence="7">
    <location>
        <begin position="288"/>
        <end position="347"/>
    </location>
</feature>
<keyword evidence="5 7" id="KW-0539">Nucleus</keyword>
<dbReference type="CDD" id="cd00086">
    <property type="entry name" value="homeodomain"/>
    <property type="match status" value="1"/>
</dbReference>
<dbReference type="GO" id="GO:0000981">
    <property type="term" value="F:DNA-binding transcription factor activity, RNA polymerase II-specific"/>
    <property type="evidence" value="ECO:0007669"/>
    <property type="project" value="InterPro"/>
</dbReference>
<dbReference type="InterPro" id="IPR009057">
    <property type="entry name" value="Homeodomain-like_sf"/>
</dbReference>
<dbReference type="Proteomes" id="UP000050790">
    <property type="component" value="Unassembled WGS sequence"/>
</dbReference>
<dbReference type="PROSITE" id="PS50071">
    <property type="entry name" value="HOMEOBOX_2"/>
    <property type="match status" value="1"/>
</dbReference>
<evidence type="ECO:0000256" key="1">
    <source>
        <dbReference type="ARBA" id="ARBA00004123"/>
    </source>
</evidence>
<dbReference type="SUPFAM" id="SSF46689">
    <property type="entry name" value="Homeodomain-like"/>
    <property type="match status" value="1"/>
</dbReference>
<comment type="subcellular location">
    <subcellularLocation>
        <location evidence="1 7 8">Nucleus</location>
    </subcellularLocation>
</comment>
<organism evidence="10 11">
    <name type="scientific">Schistosoma margrebowiei</name>
    <dbReference type="NCBI Taxonomy" id="48269"/>
    <lineage>
        <taxon>Eukaryota</taxon>
        <taxon>Metazoa</taxon>
        <taxon>Spiralia</taxon>
        <taxon>Lophotrochozoa</taxon>
        <taxon>Platyhelminthes</taxon>
        <taxon>Trematoda</taxon>
        <taxon>Digenea</taxon>
        <taxon>Strigeidida</taxon>
        <taxon>Schistosomatoidea</taxon>
        <taxon>Schistosomatidae</taxon>
        <taxon>Schistosoma</taxon>
    </lineage>
</organism>
<dbReference type="WBParaSite" id="SMRG1_54980.1">
    <property type="protein sequence ID" value="SMRG1_54980.1"/>
    <property type="gene ID" value="SMRG1_54980"/>
</dbReference>
<evidence type="ECO:0000256" key="3">
    <source>
        <dbReference type="ARBA" id="ARBA00023125"/>
    </source>
</evidence>
<keyword evidence="4 7" id="KW-0371">Homeobox</keyword>
<dbReference type="SMART" id="SM00389">
    <property type="entry name" value="HOX"/>
    <property type="match status" value="1"/>
</dbReference>
<evidence type="ECO:0000256" key="4">
    <source>
        <dbReference type="ARBA" id="ARBA00023155"/>
    </source>
</evidence>
<proteinExistence type="inferred from homology"/>
<comment type="similarity">
    <text evidence="6">Belongs to the even-skipped homeobox family.</text>
</comment>
<reference evidence="11" key="1">
    <citation type="submission" date="2023-11" db="UniProtKB">
        <authorList>
            <consortium name="WormBaseParasite"/>
        </authorList>
    </citation>
    <scope>IDENTIFICATION</scope>
</reference>
<sequence>MASFTTSTSLPSNESKMFPDNIVNLNFPSFLPYSSTFALFNELKTKLKHNSHIIQNNNLQSTEINRSLSQEVYKDNISLCSNSMINSSSNCYVDFDDTQTITPNNDHNNNESKDPNDNIEEFSLKLENFGNIFKTSFIPPYYSIQKNNHLTYQHNSLLLKNNQYPLHINNKQSNHYHSRSLSENSSIKLETGNNSDSIVTKKNNINTQILHHNDDLSNERIINDHENTIKLKMKSSISTTMIEDKITNKELINKSINQLCLSNQNNHKFIEFNNTMNNSHNDDINEQLKRYRTSYTQKQIELLEKTYQLDRYINRPQRAKLSVELDLPENKIKVWFQNRRMKEKRQALMLPTVAGKDPYLRETLLKVTQLYCATRYGNESPNIDITKFQSKVSQNRNVSNELRKRIRTSSNPTTITSVLSNKNNHNNCKSNKPWEKESNIITNKHNIIHKENEVNQSNIYLSKSMLNITNEQVISKKPKNEIVTLDSSYETIKSKYQNHTQFSNDNIIDKNCDMNKWTIISNPLNLSTSSVSSNESHSLFEDQLIQTKQNISNLFSTFPFIHNTSSMILDEQNESIISSTISQMNSF</sequence>
<name>A0AA84ZZ70_9TREM</name>
<evidence type="ECO:0000313" key="10">
    <source>
        <dbReference type="Proteomes" id="UP000050790"/>
    </source>
</evidence>
<evidence type="ECO:0000256" key="5">
    <source>
        <dbReference type="ARBA" id="ARBA00023242"/>
    </source>
</evidence>
<evidence type="ECO:0000256" key="2">
    <source>
        <dbReference type="ARBA" id="ARBA00022473"/>
    </source>
</evidence>
<dbReference type="Gene3D" id="1.10.10.60">
    <property type="entry name" value="Homeodomain-like"/>
    <property type="match status" value="1"/>
</dbReference>
<dbReference type="PANTHER" id="PTHR46294">
    <property type="entry name" value="SEGMENTATION PROTEIN EVEN-SKIPPED"/>
    <property type="match status" value="1"/>
</dbReference>
<dbReference type="PANTHER" id="PTHR46294:SF4">
    <property type="entry name" value="SEGMENTATION PROTEIN EVEN-SKIPPED"/>
    <property type="match status" value="1"/>
</dbReference>
<evidence type="ECO:0000259" key="9">
    <source>
        <dbReference type="PROSITE" id="PS50071"/>
    </source>
</evidence>
<dbReference type="Pfam" id="PF00046">
    <property type="entry name" value="Homeodomain"/>
    <property type="match status" value="1"/>
</dbReference>
<dbReference type="InterPro" id="IPR052002">
    <property type="entry name" value="Even-skipped_HD"/>
</dbReference>